<dbReference type="Pfam" id="PF00528">
    <property type="entry name" value="BPD_transp_1"/>
    <property type="match status" value="1"/>
</dbReference>
<evidence type="ECO:0000259" key="11">
    <source>
        <dbReference type="PROSITE" id="PS50928"/>
    </source>
</evidence>
<dbReference type="GO" id="GO:0035435">
    <property type="term" value="P:phosphate ion transmembrane transport"/>
    <property type="evidence" value="ECO:0007669"/>
    <property type="project" value="InterPro"/>
</dbReference>
<evidence type="ECO:0000256" key="6">
    <source>
        <dbReference type="ARBA" id="ARBA00022592"/>
    </source>
</evidence>
<evidence type="ECO:0000256" key="3">
    <source>
        <dbReference type="ARBA" id="ARBA00016864"/>
    </source>
</evidence>
<dbReference type="CDD" id="cd06261">
    <property type="entry name" value="TM_PBP2"/>
    <property type="match status" value="1"/>
</dbReference>
<comment type="similarity">
    <text evidence="2 10">Belongs to the binding-protein-dependent transport system permease family. CysTW subfamily.</text>
</comment>
<evidence type="ECO:0000256" key="4">
    <source>
        <dbReference type="ARBA" id="ARBA00022448"/>
    </source>
</evidence>
<name>A0A380MZ17_9GAMM</name>
<dbReference type="RefSeq" id="WP_115306119.1">
    <property type="nucleotide sequence ID" value="NZ_UHIC01000001.1"/>
</dbReference>
<dbReference type="GO" id="GO:0005886">
    <property type="term" value="C:plasma membrane"/>
    <property type="evidence" value="ECO:0007669"/>
    <property type="project" value="UniProtKB-SubCell"/>
</dbReference>
<proteinExistence type="inferred from homology"/>
<dbReference type="Proteomes" id="UP000254601">
    <property type="component" value="Unassembled WGS sequence"/>
</dbReference>
<comment type="subcellular location">
    <subcellularLocation>
        <location evidence="10">Cell inner membrane</location>
        <topology evidence="10">Multi-pass membrane protein</topology>
    </subcellularLocation>
    <subcellularLocation>
        <location evidence="1">Cell membrane</location>
        <topology evidence="1">Multi-pass membrane protein</topology>
    </subcellularLocation>
</comment>
<dbReference type="OrthoDB" id="9775069at2"/>
<feature type="domain" description="ABC transmembrane type-1" evidence="11">
    <location>
        <begin position="75"/>
        <end position="279"/>
    </location>
</feature>
<dbReference type="AlphaFoldDB" id="A0A380MZ17"/>
<keyword evidence="8 10" id="KW-1133">Transmembrane helix</keyword>
<evidence type="ECO:0000256" key="10">
    <source>
        <dbReference type="RuleBase" id="RU363043"/>
    </source>
</evidence>
<evidence type="ECO:0000256" key="8">
    <source>
        <dbReference type="ARBA" id="ARBA00022989"/>
    </source>
</evidence>
<comment type="caution">
    <text evidence="10">Lacks conserved residue(s) required for the propagation of feature annotation.</text>
</comment>
<keyword evidence="5 10" id="KW-1003">Cell membrane</keyword>
<keyword evidence="13" id="KW-1185">Reference proteome</keyword>
<evidence type="ECO:0000256" key="9">
    <source>
        <dbReference type="ARBA" id="ARBA00023136"/>
    </source>
</evidence>
<feature type="transmembrane region" description="Helical" evidence="10">
    <location>
        <begin position="79"/>
        <end position="103"/>
    </location>
</feature>
<dbReference type="GO" id="GO:0005315">
    <property type="term" value="F:phosphate transmembrane transporter activity"/>
    <property type="evidence" value="ECO:0007669"/>
    <property type="project" value="InterPro"/>
</dbReference>
<dbReference type="NCBIfam" id="TIGR00974">
    <property type="entry name" value="3a0107s02c"/>
    <property type="match status" value="1"/>
</dbReference>
<evidence type="ECO:0000313" key="13">
    <source>
        <dbReference type="Proteomes" id="UP000254601"/>
    </source>
</evidence>
<feature type="transmembrane region" description="Helical" evidence="10">
    <location>
        <begin position="20"/>
        <end position="41"/>
    </location>
</feature>
<evidence type="ECO:0000313" key="12">
    <source>
        <dbReference type="EMBL" id="SUO97143.1"/>
    </source>
</evidence>
<evidence type="ECO:0000256" key="7">
    <source>
        <dbReference type="ARBA" id="ARBA00022692"/>
    </source>
</evidence>
<dbReference type="InterPro" id="IPR035906">
    <property type="entry name" value="MetI-like_sf"/>
</dbReference>
<keyword evidence="6" id="KW-0592">Phosphate transport</keyword>
<dbReference type="InterPro" id="IPR051408">
    <property type="entry name" value="Phosphate_transprt_permease"/>
</dbReference>
<dbReference type="PANTHER" id="PTHR42922:SF1">
    <property type="entry name" value="PHOSPHATE TRANSPORT SYSTEM PERMEASE PROTEIN PSTA"/>
    <property type="match status" value="1"/>
</dbReference>
<dbReference type="Gene3D" id="1.10.3720.10">
    <property type="entry name" value="MetI-like"/>
    <property type="match status" value="1"/>
</dbReference>
<dbReference type="InterPro" id="IPR005672">
    <property type="entry name" value="Phosphate_PstA"/>
</dbReference>
<dbReference type="SUPFAM" id="SSF161098">
    <property type="entry name" value="MetI-like"/>
    <property type="match status" value="1"/>
</dbReference>
<dbReference type="PANTHER" id="PTHR42922">
    <property type="entry name" value="PHOSPHATE TRANSPORT SYSTEM PERMEASE PROTEIN PSTA"/>
    <property type="match status" value="1"/>
</dbReference>
<feature type="transmembrane region" description="Helical" evidence="10">
    <location>
        <begin position="260"/>
        <end position="282"/>
    </location>
</feature>
<feature type="transmembrane region" description="Helical" evidence="10">
    <location>
        <begin position="115"/>
        <end position="135"/>
    </location>
</feature>
<dbReference type="PROSITE" id="PS50928">
    <property type="entry name" value="ABC_TM1"/>
    <property type="match status" value="1"/>
</dbReference>
<dbReference type="EMBL" id="UHIC01000001">
    <property type="protein sequence ID" value="SUO97143.1"/>
    <property type="molecule type" value="Genomic_DNA"/>
</dbReference>
<evidence type="ECO:0000256" key="1">
    <source>
        <dbReference type="ARBA" id="ARBA00004651"/>
    </source>
</evidence>
<keyword evidence="7 10" id="KW-0812">Transmembrane</keyword>
<evidence type="ECO:0000256" key="5">
    <source>
        <dbReference type="ARBA" id="ARBA00022475"/>
    </source>
</evidence>
<keyword evidence="4" id="KW-0813">Transport</keyword>
<accession>A0A380MZ17</accession>
<reference evidence="12 13" key="1">
    <citation type="submission" date="2018-06" db="EMBL/GenBank/DDBJ databases">
        <authorList>
            <consortium name="Pathogen Informatics"/>
            <person name="Doyle S."/>
        </authorList>
    </citation>
    <scope>NUCLEOTIDE SEQUENCE [LARGE SCALE GENOMIC DNA]</scope>
    <source>
        <strain evidence="12 13">NCTC13337</strain>
    </source>
</reference>
<protein>
    <recommendedName>
        <fullName evidence="3 10">Phosphate transport system permease protein PstA</fullName>
    </recommendedName>
</protein>
<gene>
    <name evidence="12" type="primary">pstA</name>
    <name evidence="12" type="ORF">NCTC13337_02198</name>
</gene>
<sequence>MNINQTLYARRQRRNRLFMLLSLCATAFGLFFLALILYALFSKGVANFNWSIFTDNLSAPCSGNHCDTGGLKNVIVGSLMITFFALVIGTPIGMLCGIYLAEFGRHSLFAKTTRFINDLLLSAPSIIIGVFVWGLMVKPQLPGYSGWAGSVALSLLVIPVVVRTTENMLNLVPDRLREAAYALGTPKWKLTLNVTLKAAKTGVLTGIILAFARISGETSPLLFTALNNQFFSTDMSRPMANLPVMIFNSALGAYQNLIDLAWAAAFLITLAVLIANITARYLSGKHL</sequence>
<keyword evidence="9 10" id="KW-0472">Membrane</keyword>
<feature type="transmembrane region" description="Helical" evidence="10">
    <location>
        <begin position="141"/>
        <end position="162"/>
    </location>
</feature>
<evidence type="ECO:0000256" key="2">
    <source>
        <dbReference type="ARBA" id="ARBA00007069"/>
    </source>
</evidence>
<dbReference type="InterPro" id="IPR000515">
    <property type="entry name" value="MetI-like"/>
</dbReference>
<organism evidence="12 13">
    <name type="scientific">Suttonella ornithocola</name>
    <dbReference type="NCBI Taxonomy" id="279832"/>
    <lineage>
        <taxon>Bacteria</taxon>
        <taxon>Pseudomonadati</taxon>
        <taxon>Pseudomonadota</taxon>
        <taxon>Gammaproteobacteria</taxon>
        <taxon>Cardiobacteriales</taxon>
        <taxon>Cardiobacteriaceae</taxon>
        <taxon>Suttonella</taxon>
    </lineage>
</organism>